<evidence type="ECO:0000256" key="2">
    <source>
        <dbReference type="ARBA" id="ARBA00022722"/>
    </source>
</evidence>
<accession>V5IH41</accession>
<sequence>NYILVDVCANLVNKKYSRDLDAVVQRAKDAGVKKMLVVGTSAHSTKEALRLTRMFPGTLYCTAGIHPHDAKSWDDDTLRLLREVASNPECVGIGECGLDFNKNFSPPEVQLEVLHRQVALACELKKPLVLHERDAFAPMLAVLEKYADRLPPTVVHCFTGTSEQALKYVAMGFYHRGHRRTCRKGPRAPLAGRPLRGRAHGAPPPGDRQPLPVPPTPRAARLGGVPEVPSRVPRALGLVERYCSFQRNEPCSLPATLELCAALRGAGAPRLGLEDHLQRAQPLRPRLGFRAAPQSIWVRPGRPSTGAVEAFSDDRRSVYVV</sequence>
<dbReference type="SUPFAM" id="SSF51556">
    <property type="entry name" value="Metallo-dependent hydrolases"/>
    <property type="match status" value="1"/>
</dbReference>
<keyword evidence="2" id="KW-0540">Nuclease</keyword>
<dbReference type="GO" id="GO:0008310">
    <property type="term" value="F:single-stranded DNA 3'-5' DNA exonuclease activity"/>
    <property type="evidence" value="ECO:0007669"/>
    <property type="project" value="TreeGrafter"/>
</dbReference>
<feature type="region of interest" description="Disordered" evidence="8">
    <location>
        <begin position="180"/>
        <end position="226"/>
    </location>
</feature>
<evidence type="ECO:0000256" key="1">
    <source>
        <dbReference type="ARBA" id="ARBA00009275"/>
    </source>
</evidence>
<evidence type="ECO:0000256" key="6">
    <source>
        <dbReference type="ARBA" id="ARBA00045223"/>
    </source>
</evidence>
<dbReference type="InterPro" id="IPR032466">
    <property type="entry name" value="Metal_Hydrolase"/>
</dbReference>
<evidence type="ECO:0000256" key="5">
    <source>
        <dbReference type="ARBA" id="ARBA00039767"/>
    </source>
</evidence>
<dbReference type="PANTHER" id="PTHR10060:SF15">
    <property type="entry name" value="DEOXYRIBONUCLEASE TATDN1"/>
    <property type="match status" value="1"/>
</dbReference>
<name>V5IH41_IXORI</name>
<comment type="similarity">
    <text evidence="1">Belongs to the metallo-dependent hydrolases superfamily. TatD-type hydrolase family.</text>
</comment>
<protein>
    <recommendedName>
        <fullName evidence="5">Deoxyribonuclease TATDN1</fullName>
    </recommendedName>
</protein>
<dbReference type="Pfam" id="PF01026">
    <property type="entry name" value="TatD_DNase"/>
    <property type="match status" value="1"/>
</dbReference>
<evidence type="ECO:0000256" key="8">
    <source>
        <dbReference type="SAM" id="MobiDB-lite"/>
    </source>
</evidence>
<comment type="function">
    <text evidence="6">Deoxyribonuclease which catalyzes (in vitro) the decatenation of kinetoplast DNA, which are circular DNA catenated to each other, producing linear DNA molecules. Plays an important role in chromosomal segregation and cell cycle progression during eye development probably via its DNA decatenation activity.</text>
</comment>
<organism evidence="9">
    <name type="scientific">Ixodes ricinus</name>
    <name type="common">Common tick</name>
    <name type="synonym">Acarus ricinus</name>
    <dbReference type="NCBI Taxonomy" id="34613"/>
    <lineage>
        <taxon>Eukaryota</taxon>
        <taxon>Metazoa</taxon>
        <taxon>Ecdysozoa</taxon>
        <taxon>Arthropoda</taxon>
        <taxon>Chelicerata</taxon>
        <taxon>Arachnida</taxon>
        <taxon>Acari</taxon>
        <taxon>Parasitiformes</taxon>
        <taxon>Ixodida</taxon>
        <taxon>Ixodoidea</taxon>
        <taxon>Ixodidae</taxon>
        <taxon>Ixodinae</taxon>
        <taxon>Ixodes</taxon>
    </lineage>
</organism>
<feature type="binding site" evidence="7">
    <location>
        <position position="95"/>
    </location>
    <ligand>
        <name>a divalent metal cation</name>
        <dbReference type="ChEBI" id="CHEBI:60240"/>
        <label>1</label>
    </ligand>
</feature>
<dbReference type="Gene3D" id="3.20.20.140">
    <property type="entry name" value="Metal-dependent hydrolases"/>
    <property type="match status" value="1"/>
</dbReference>
<feature type="binding site" evidence="7">
    <location>
        <position position="156"/>
    </location>
    <ligand>
        <name>a divalent metal cation</name>
        <dbReference type="ChEBI" id="CHEBI:60240"/>
        <label>2</label>
    </ligand>
</feature>
<dbReference type="GO" id="GO:0046872">
    <property type="term" value="F:metal ion binding"/>
    <property type="evidence" value="ECO:0007669"/>
    <property type="project" value="UniProtKB-KW"/>
</dbReference>
<dbReference type="PANTHER" id="PTHR10060">
    <property type="entry name" value="TATD FAMILY DEOXYRIBONUCLEASE"/>
    <property type="match status" value="1"/>
</dbReference>
<feature type="compositionally biased region" description="Pro residues" evidence="8">
    <location>
        <begin position="202"/>
        <end position="217"/>
    </location>
</feature>
<feature type="non-terminal residue" evidence="9">
    <location>
        <position position="1"/>
    </location>
</feature>
<dbReference type="PIRSF" id="PIRSF005902">
    <property type="entry name" value="DNase_TatD"/>
    <property type="match status" value="1"/>
</dbReference>
<evidence type="ECO:0000313" key="9">
    <source>
        <dbReference type="EMBL" id="JAB78871.1"/>
    </source>
</evidence>
<feature type="binding site" evidence="7">
    <location>
        <position position="131"/>
    </location>
    <ligand>
        <name>a divalent metal cation</name>
        <dbReference type="ChEBI" id="CHEBI:60240"/>
        <label>2</label>
    </ligand>
</feature>
<dbReference type="InterPro" id="IPR001130">
    <property type="entry name" value="TatD-like"/>
</dbReference>
<proteinExistence type="evidence at transcript level"/>
<evidence type="ECO:0000256" key="7">
    <source>
        <dbReference type="PIRSR" id="PIRSR005902-1"/>
    </source>
</evidence>
<dbReference type="InterPro" id="IPR050891">
    <property type="entry name" value="TatD-type_Hydrolase"/>
</dbReference>
<reference evidence="9" key="1">
    <citation type="journal article" date="2015" name="Sci. Rep.">
        <title>Tissue- and time-dependent transcription in Ixodes ricinus salivary glands and midguts when blood feeding on the vertebrate host.</title>
        <authorList>
            <person name="Kotsyfakis M."/>
            <person name="Schwarz A."/>
            <person name="Erhart J."/>
            <person name="Ribeiro J.M."/>
        </authorList>
    </citation>
    <scope>NUCLEOTIDE SEQUENCE</scope>
    <source>
        <tissue evidence="9">Salivary gland and midgut</tissue>
    </source>
</reference>
<feature type="non-terminal residue" evidence="9">
    <location>
        <position position="321"/>
    </location>
</feature>
<dbReference type="EMBL" id="GANP01005597">
    <property type="protein sequence ID" value="JAB78871.1"/>
    <property type="molecule type" value="mRNA"/>
</dbReference>
<keyword evidence="4" id="KW-0378">Hydrolase</keyword>
<dbReference type="GO" id="GO:0005829">
    <property type="term" value="C:cytosol"/>
    <property type="evidence" value="ECO:0007669"/>
    <property type="project" value="TreeGrafter"/>
</dbReference>
<dbReference type="CDD" id="cd01310">
    <property type="entry name" value="TatD_DNAse"/>
    <property type="match status" value="1"/>
</dbReference>
<keyword evidence="3 7" id="KW-0479">Metal-binding</keyword>
<evidence type="ECO:0000256" key="4">
    <source>
        <dbReference type="ARBA" id="ARBA00022801"/>
    </source>
</evidence>
<dbReference type="AlphaFoldDB" id="V5IH41"/>
<evidence type="ECO:0000256" key="3">
    <source>
        <dbReference type="ARBA" id="ARBA00022723"/>
    </source>
</evidence>